<dbReference type="Proteomes" id="UP001595583">
    <property type="component" value="Unassembled WGS sequence"/>
</dbReference>
<dbReference type="EMBL" id="JBHRTK010000012">
    <property type="protein sequence ID" value="MFC3207210.1"/>
    <property type="molecule type" value="Genomic_DNA"/>
</dbReference>
<feature type="chain" id="PRO_5045495095" evidence="1">
    <location>
        <begin position="21"/>
        <end position="108"/>
    </location>
</feature>
<evidence type="ECO:0000313" key="2">
    <source>
        <dbReference type="EMBL" id="MFC3207210.1"/>
    </source>
</evidence>
<sequence length="108" mass="11405">MKLSVMAALLCLSFSAPAVADNRTVDYAYALCSVVDNTGLASAPCEVSGWNQSVTATIDMNSGEARKLCTQVAGLMASKGAHFDSGWTFQIKSPYSGDNSIAYCNLPR</sequence>
<keyword evidence="3" id="KW-1185">Reference proteome</keyword>
<proteinExistence type="predicted"/>
<comment type="caution">
    <text evidence="2">The sequence shown here is derived from an EMBL/GenBank/DDBJ whole genome shotgun (WGS) entry which is preliminary data.</text>
</comment>
<name>A0ABV7KA45_9HYPH</name>
<evidence type="ECO:0000256" key="1">
    <source>
        <dbReference type="SAM" id="SignalP"/>
    </source>
</evidence>
<accession>A0ABV7KA45</accession>
<keyword evidence="1" id="KW-0732">Signal</keyword>
<evidence type="ECO:0000313" key="3">
    <source>
        <dbReference type="Proteomes" id="UP001595583"/>
    </source>
</evidence>
<feature type="signal peptide" evidence="1">
    <location>
        <begin position="1"/>
        <end position="20"/>
    </location>
</feature>
<organism evidence="2 3">
    <name type="scientific">Aquamicrobium soli</name>
    <dbReference type="NCBI Taxonomy" id="1811518"/>
    <lineage>
        <taxon>Bacteria</taxon>
        <taxon>Pseudomonadati</taxon>
        <taxon>Pseudomonadota</taxon>
        <taxon>Alphaproteobacteria</taxon>
        <taxon>Hyphomicrobiales</taxon>
        <taxon>Phyllobacteriaceae</taxon>
        <taxon>Aquamicrobium</taxon>
    </lineage>
</organism>
<dbReference type="RefSeq" id="WP_378221161.1">
    <property type="nucleotide sequence ID" value="NZ_JBHRTK010000012.1"/>
</dbReference>
<reference evidence="3" key="1">
    <citation type="journal article" date="2019" name="Int. J. Syst. Evol. Microbiol.">
        <title>The Global Catalogue of Microorganisms (GCM) 10K type strain sequencing project: providing services to taxonomists for standard genome sequencing and annotation.</title>
        <authorList>
            <consortium name="The Broad Institute Genomics Platform"/>
            <consortium name="The Broad Institute Genome Sequencing Center for Infectious Disease"/>
            <person name="Wu L."/>
            <person name="Ma J."/>
        </authorList>
    </citation>
    <scope>NUCLEOTIDE SEQUENCE [LARGE SCALE GENOMIC DNA]</scope>
    <source>
        <strain evidence="3">KCTC 52165</strain>
    </source>
</reference>
<gene>
    <name evidence="2" type="ORF">ACFOHJ_13360</name>
</gene>
<protein>
    <submittedName>
        <fullName evidence="2">Uncharacterized protein</fullName>
    </submittedName>
</protein>